<dbReference type="Proteomes" id="UP001420932">
    <property type="component" value="Unassembled WGS sequence"/>
</dbReference>
<organism evidence="3 4">
    <name type="scientific">Stephania yunnanensis</name>
    <dbReference type="NCBI Taxonomy" id="152371"/>
    <lineage>
        <taxon>Eukaryota</taxon>
        <taxon>Viridiplantae</taxon>
        <taxon>Streptophyta</taxon>
        <taxon>Embryophyta</taxon>
        <taxon>Tracheophyta</taxon>
        <taxon>Spermatophyta</taxon>
        <taxon>Magnoliopsida</taxon>
        <taxon>Ranunculales</taxon>
        <taxon>Menispermaceae</taxon>
        <taxon>Menispermoideae</taxon>
        <taxon>Cissampelideae</taxon>
        <taxon>Stephania</taxon>
    </lineage>
</organism>
<reference evidence="3 4" key="1">
    <citation type="submission" date="2024-01" db="EMBL/GenBank/DDBJ databases">
        <title>Genome assemblies of Stephania.</title>
        <authorList>
            <person name="Yang L."/>
        </authorList>
    </citation>
    <scope>NUCLEOTIDE SEQUENCE [LARGE SCALE GENOMIC DNA]</scope>
    <source>
        <strain evidence="3">YNDBR</strain>
        <tissue evidence="3">Leaf</tissue>
    </source>
</reference>
<evidence type="ECO:0000313" key="4">
    <source>
        <dbReference type="Proteomes" id="UP001420932"/>
    </source>
</evidence>
<feature type="transmembrane region" description="Helical" evidence="2">
    <location>
        <begin position="65"/>
        <end position="86"/>
    </location>
</feature>
<keyword evidence="2" id="KW-0472">Membrane</keyword>
<keyword evidence="2" id="KW-1133">Transmembrane helix</keyword>
<proteinExistence type="inferred from homology"/>
<comment type="caution">
    <text evidence="3">The sequence shown here is derived from an EMBL/GenBank/DDBJ whole genome shotgun (WGS) entry which is preliminary data.</text>
</comment>
<dbReference type="EMBL" id="JBBNAF010000013">
    <property type="protein sequence ID" value="KAK9086854.1"/>
    <property type="molecule type" value="Genomic_DNA"/>
</dbReference>
<accession>A0AAP0E586</accession>
<dbReference type="AlphaFoldDB" id="A0AAP0E586"/>
<dbReference type="InterPro" id="IPR038765">
    <property type="entry name" value="Papain-like_cys_pep_sf"/>
</dbReference>
<name>A0AAP0E586_9MAGN</name>
<keyword evidence="2" id="KW-0812">Transmembrane</keyword>
<dbReference type="GO" id="GO:0016579">
    <property type="term" value="P:protein deubiquitination"/>
    <property type="evidence" value="ECO:0007669"/>
    <property type="project" value="TreeGrafter"/>
</dbReference>
<evidence type="ECO:0000256" key="2">
    <source>
        <dbReference type="SAM" id="Phobius"/>
    </source>
</evidence>
<evidence type="ECO:0000313" key="3">
    <source>
        <dbReference type="EMBL" id="KAK9086854.1"/>
    </source>
</evidence>
<dbReference type="InterPro" id="IPR050704">
    <property type="entry name" value="Peptidase_C85-like"/>
</dbReference>
<keyword evidence="4" id="KW-1185">Reference proteome</keyword>
<comment type="similarity">
    <text evidence="1">Belongs to the peptidase C85 family.</text>
</comment>
<sequence>MKYKTYLKKMKRSGEWGDHVTLQAAADQFGAKICLLTSFKDSCLIKIFPKDQNPSRGSDYWRRLLLTYTTGYIAPLLLLFICLGALRIKVEAHHWIGRCVVT</sequence>
<evidence type="ECO:0000256" key="1">
    <source>
        <dbReference type="ARBA" id="ARBA00010407"/>
    </source>
</evidence>
<protein>
    <submittedName>
        <fullName evidence="3">Uncharacterized protein</fullName>
    </submittedName>
</protein>
<dbReference type="Gene3D" id="3.90.70.80">
    <property type="match status" value="1"/>
</dbReference>
<dbReference type="PANTHER" id="PTHR12419:SF85">
    <property type="entry name" value="OVARIAN TUMOR DOMAIN-CONTAINING DEUBIQUITINATING ENZYME 11"/>
    <property type="match status" value="1"/>
</dbReference>
<dbReference type="GO" id="GO:0004843">
    <property type="term" value="F:cysteine-type deubiquitinase activity"/>
    <property type="evidence" value="ECO:0007669"/>
    <property type="project" value="TreeGrafter"/>
</dbReference>
<gene>
    <name evidence="3" type="ORF">Syun_029248</name>
</gene>
<dbReference type="SUPFAM" id="SSF54001">
    <property type="entry name" value="Cysteine proteinases"/>
    <property type="match status" value="1"/>
</dbReference>
<dbReference type="PANTHER" id="PTHR12419">
    <property type="entry name" value="OTU DOMAIN CONTAINING PROTEIN"/>
    <property type="match status" value="1"/>
</dbReference>